<proteinExistence type="predicted"/>
<reference evidence="1 2" key="1">
    <citation type="journal article" date="2022" name="Genome Biol. Evol.">
        <title>The Spruce Budworm Genome: Reconstructing the Evolutionary History of Antifreeze Proteins.</title>
        <authorList>
            <person name="Beliveau C."/>
            <person name="Gagne P."/>
            <person name="Picq S."/>
            <person name="Vernygora O."/>
            <person name="Keeling C.I."/>
            <person name="Pinkney K."/>
            <person name="Doucet D."/>
            <person name="Wen F."/>
            <person name="Johnston J.S."/>
            <person name="Maaroufi H."/>
            <person name="Boyle B."/>
            <person name="Laroche J."/>
            <person name="Dewar K."/>
            <person name="Juretic N."/>
            <person name="Blackburn G."/>
            <person name="Nisole A."/>
            <person name="Brunet B."/>
            <person name="Brandao M."/>
            <person name="Lumley L."/>
            <person name="Duan J."/>
            <person name="Quan G."/>
            <person name="Lucarotti C.J."/>
            <person name="Roe A.D."/>
            <person name="Sperling F.A.H."/>
            <person name="Levesque R.C."/>
            <person name="Cusson M."/>
        </authorList>
    </citation>
    <scope>NUCLEOTIDE SEQUENCE [LARGE SCALE GENOMIC DNA]</scope>
    <source>
        <strain evidence="1">Glfc:IPQL:Cfum</strain>
    </source>
</reference>
<keyword evidence="2" id="KW-1185">Reference proteome</keyword>
<evidence type="ECO:0000313" key="2">
    <source>
        <dbReference type="Proteomes" id="UP001064048"/>
    </source>
</evidence>
<evidence type="ECO:0000313" key="1">
    <source>
        <dbReference type="EMBL" id="KAI8434970.1"/>
    </source>
</evidence>
<dbReference type="Proteomes" id="UP001064048">
    <property type="component" value="Chromosome 5"/>
</dbReference>
<organism evidence="1 2">
    <name type="scientific">Choristoneura fumiferana</name>
    <name type="common">Spruce budworm moth</name>
    <name type="synonym">Archips fumiferana</name>
    <dbReference type="NCBI Taxonomy" id="7141"/>
    <lineage>
        <taxon>Eukaryota</taxon>
        <taxon>Metazoa</taxon>
        <taxon>Ecdysozoa</taxon>
        <taxon>Arthropoda</taxon>
        <taxon>Hexapoda</taxon>
        <taxon>Insecta</taxon>
        <taxon>Pterygota</taxon>
        <taxon>Neoptera</taxon>
        <taxon>Endopterygota</taxon>
        <taxon>Lepidoptera</taxon>
        <taxon>Glossata</taxon>
        <taxon>Ditrysia</taxon>
        <taxon>Tortricoidea</taxon>
        <taxon>Tortricidae</taxon>
        <taxon>Tortricinae</taxon>
        <taxon>Choristoneura</taxon>
    </lineage>
</organism>
<gene>
    <name evidence="1" type="ORF">MSG28_003426</name>
</gene>
<comment type="caution">
    <text evidence="1">The sequence shown here is derived from an EMBL/GenBank/DDBJ whole genome shotgun (WGS) entry which is preliminary data.</text>
</comment>
<dbReference type="EMBL" id="CM046105">
    <property type="protein sequence ID" value="KAI8434970.1"/>
    <property type="molecule type" value="Genomic_DNA"/>
</dbReference>
<sequence>MMHQQSMMVGDMLPVHPELPVHGEEMNNVGYENSGSHAYDDLFPALPHSAPPVQRHIQQATSKLRVGSSLHTQVFHVPYEERKLDNANTFGEGESLRTCQAITKDTGAHIEISTSKDGSLTFLLTGKHSAVLDARRKILTHFQQQGQKLKDLEKVTATKISVPGIADNSEIVTITGTKEGIEKAEHEIRVCSEEQSRKAFERITVPKIYHPFIQGPYGERVAAISAETGARIHIPPSSTQSDDIVVAGEKNGAKKCSTVRVEVPKSQHKYVIGSRGSTIHEILKETGVSVEMPPPDSPTGTITLHGPHNKIGLALSKVCEKANSVKTATVDAPTWIHKYIIGKNGSNIKKITQDFSKVHVDMSHSEDKLKIDGPPEEVERAQLELNDFVQNLIATLTYVELTVDPKFFKHIIGKSGANINRLKDETGVVINIIENEGNNVIRIEGSHQGVADAERKLREMVMKLENERSKEVYVDHRYIKSLIGVRGDKIKEIREKFERVLITLPDQGQKRSPIKLRGPQEDIEKCEKHLHKLIKEIAESSYVQEVPIFKQFHKFIIGKGGANLRKIRDETQTQIDLPAEGDDSDVITVRGKRENVEDAVKRIQQIHNEKANVVTEEVTIAPKYYNSLIGAGGKLIHSIMEECGGVLIKFPPADSDSDKVVIKLLAHASERELTSHTATVRARAEHHKFLIGKSGANIKKIREHTGARIIFPTDKDEDKEAIFIIAAVADISNVSESEMAVAPRHHRHFVARRGEVLRRIADDCGGVQISFPRQGVNSDRVVLKGPKECIEAAKTRILEIIEDLEAKVTIECIIPQRHHRTVMGARGSKVKDITAECDVQIKFPERDTAEAADIPVRNGDEEAGANDVIRITGRPENCEAAKKALLEQVPITIEVEVPNELHRLLAGQKRRELMQTYDVHLLLPPNEEQTDIVKVTGTPTNVEKAKHALVDKIVEMEKEKEDRALRSFELKFKVDPEYHPLVIGKGGGVITKIRTDYGVQINLPKRGEPEDDVITIQGYEDKAQQAKDAILAIVHQLIYRSKSSNSDGLHLHFLKARNAWFERHWRMPKIQNVSDASERLLRRIVELHRIHLFNVLTQHKSIFLPDAHESRAREDELNGTSALSCWLKQKCMYLCLSFGRVGADMRCTLTPLFRNNLLSQFHKGLEKADTHFENQIRSYKVPTIKNVPRPINENTSSGPPESLLDYYPLAEYCNGMLIVLNMLRVTAPLNIVKEVYNAYRNSFNKAVQVLMTYYQREQQAFTDVERQNFVSFCVCFMEDFVPYISKCLSLSFPSTQISELLGCISLFISFYLCNFNFCNIKMKISKTIIFKGHALSKVCEKANSVKTATVDAPTWIHKYIIGKNGSNIKKITQDFSKVHVDMSHSEDKLKIDGPPEEVERAQLELNDFVQNLIATLTYVELTVDPKFFKHIIGKSGANINRLKDETGVVINIIENEGNNVIRIEGSHQGVADAERKLREMVMKLENERSKEVYVDHRYIKSLIGVRGDKIKEIREKFERVLITLPDQGQKRSPIKLRGPQEDIEKCEKHLHKLIKEIAESSYVQEVPIFKQFHKFIIGKGGANLRKIRDETQTQIDLPAEGDDSDVITVRGKRENVEDAVKRIQQIHNEKANVVTEEVTIAPKYYNSLIGAGGKLIHSIMEECGGVLIKFPPADSDSDKVVIKLLAHASERELTSHTATVRARAEHHKFLIGKSGANIKKIREHTGARIIFPTDKDEDKEAIFIIGREEQVEAARKQLEAAVADISNVSESEMAVAPRHHRHFVARRGEVLRRIADDCGGVQISFPRQGVNSDRVVLKGPKECIEAAKTRILEIIEDLEAKVTIECIIPQRHHRTVMGARGSKVKDITAECDVQIKFPERDTAEAADIPVRNGDEEAGANDVIRITGRPENCEAAKKALLEQVPITIEVEVPNELHRLLAGQKRRELMQTYDVHLLLPPNEEQTDIVKLKFKVDPEYHPLVIGKGGGVITKIRTDYGVQINLPKRGEPEDDVITIQGYEDKAQQAKDAILAIVHQLV</sequence>
<protein>
    <submittedName>
        <fullName evidence="1">Uncharacterized protein</fullName>
    </submittedName>
</protein>
<accession>A0ACC0KFG2</accession>
<name>A0ACC0KFG2_CHOFU</name>